<dbReference type="EMBL" id="HBFP01010166">
    <property type="protein sequence ID" value="CAD8822906.1"/>
    <property type="molecule type" value="Transcribed_RNA"/>
</dbReference>
<sequence>MIQHDAGQYIIHSRQYLDRISFDSLQHQLSLDSLISAHQIRSVTCSILSHTHSKSFLWTPIYNILHQLIPIPSKSNSKHSFSEMQSNPATSLRVTNSNAALYIYIGLLYLPLDPSAPSLSDSEEVELNEKYRDFKSTIEVGDFERNVYRLNDNYSVYLEEVTCKMERLFTTVVKFHQARVRCESLILQGSGSESGMRFVDDEIDGRFYEVSERNSKCNRYLVQKVNEIRSHLGIHADSEYDLIADVLCVVWILCTKDEIYVMIKCIQFRMRLTQVERVLGRNISVIDEEFRMDQSDIQEYVDVVANITHSQRERKPFERSAEILASKIFQNLQLQQSANQNPPKTTQNPPNPSKSPTKSELFQQLTEILTFQVTHYRPGSFRFTKTIPYAISQTNQRVRLFHILVNTYISFFSQ</sequence>
<proteinExistence type="predicted"/>
<protein>
    <submittedName>
        <fullName evidence="2">Uncharacterized protein</fullName>
    </submittedName>
</protein>
<feature type="region of interest" description="Disordered" evidence="1">
    <location>
        <begin position="338"/>
        <end position="359"/>
    </location>
</feature>
<evidence type="ECO:0000313" key="2">
    <source>
        <dbReference type="EMBL" id="CAD8822906.1"/>
    </source>
</evidence>
<gene>
    <name evidence="2" type="ORF">TOLI1172_LOCUS7302</name>
</gene>
<dbReference type="AlphaFoldDB" id="A0A7S1ETK0"/>
<name>A0A7S1ETK0_9RHOD</name>
<accession>A0A7S1ETK0</accession>
<evidence type="ECO:0000256" key="1">
    <source>
        <dbReference type="SAM" id="MobiDB-lite"/>
    </source>
</evidence>
<organism evidence="2">
    <name type="scientific">Timspurckia oligopyrenoides</name>
    <dbReference type="NCBI Taxonomy" id="708627"/>
    <lineage>
        <taxon>Eukaryota</taxon>
        <taxon>Rhodophyta</taxon>
        <taxon>Bangiophyceae</taxon>
        <taxon>Porphyridiales</taxon>
        <taxon>Porphyridiaceae</taxon>
        <taxon>Timspurckia</taxon>
    </lineage>
</organism>
<reference evidence="2" key="1">
    <citation type="submission" date="2021-01" db="EMBL/GenBank/DDBJ databases">
        <authorList>
            <person name="Corre E."/>
            <person name="Pelletier E."/>
            <person name="Niang G."/>
            <person name="Scheremetjew M."/>
            <person name="Finn R."/>
            <person name="Kale V."/>
            <person name="Holt S."/>
            <person name="Cochrane G."/>
            <person name="Meng A."/>
            <person name="Brown T."/>
            <person name="Cohen L."/>
        </authorList>
    </citation>
    <scope>NUCLEOTIDE SEQUENCE</scope>
    <source>
        <strain evidence="2">CCMP3278</strain>
    </source>
</reference>